<proteinExistence type="inferred from homology"/>
<dbReference type="PANTHER" id="PTHR11560">
    <property type="entry name" value="39S RIBOSOMAL PROTEIN L10, MITOCHONDRIAL"/>
    <property type="match status" value="1"/>
</dbReference>
<evidence type="ECO:0000313" key="2">
    <source>
        <dbReference type="EMBL" id="KAK7465314.1"/>
    </source>
</evidence>
<organism evidence="2 3">
    <name type="scientific">Marasmiellus scandens</name>
    <dbReference type="NCBI Taxonomy" id="2682957"/>
    <lineage>
        <taxon>Eukaryota</taxon>
        <taxon>Fungi</taxon>
        <taxon>Dikarya</taxon>
        <taxon>Basidiomycota</taxon>
        <taxon>Agaricomycotina</taxon>
        <taxon>Agaricomycetes</taxon>
        <taxon>Agaricomycetidae</taxon>
        <taxon>Agaricales</taxon>
        <taxon>Marasmiineae</taxon>
        <taxon>Omphalotaceae</taxon>
        <taxon>Marasmiellus</taxon>
    </lineage>
</organism>
<comment type="caution">
    <text evidence="2">The sequence shown here is derived from an EMBL/GenBank/DDBJ whole genome shotgun (WGS) entry which is preliminary data.</text>
</comment>
<evidence type="ECO:0008006" key="4">
    <source>
        <dbReference type="Google" id="ProtNLM"/>
    </source>
</evidence>
<reference evidence="2 3" key="1">
    <citation type="submission" date="2024-01" db="EMBL/GenBank/DDBJ databases">
        <title>A draft genome for the cacao thread blight pathogen Marasmiellus scandens.</title>
        <authorList>
            <person name="Baruah I.K."/>
            <person name="Leung J."/>
            <person name="Bukari Y."/>
            <person name="Amoako-Attah I."/>
            <person name="Meinhardt L.W."/>
            <person name="Bailey B.A."/>
            <person name="Cohen S.P."/>
        </authorList>
    </citation>
    <scope>NUCLEOTIDE SEQUENCE [LARGE SCALE GENOMIC DNA]</scope>
    <source>
        <strain evidence="2 3">GH-19</strain>
    </source>
</reference>
<evidence type="ECO:0000256" key="1">
    <source>
        <dbReference type="ARBA" id="ARBA00008889"/>
    </source>
</evidence>
<keyword evidence="3" id="KW-1185">Reference proteome</keyword>
<accession>A0ABR1JUF6</accession>
<name>A0ABR1JUF6_9AGAR</name>
<dbReference type="SUPFAM" id="SSF160369">
    <property type="entry name" value="Ribosomal protein L10-like"/>
    <property type="match status" value="1"/>
</dbReference>
<dbReference type="InterPro" id="IPR047865">
    <property type="entry name" value="Ribosomal_uL10_bac_type"/>
</dbReference>
<sequence>MLCSSWTALRSTSKTCSTTCSTVRNYAISVKPGKVLPGKKYPRVFHDKKLFQYTWYTRILNTTDTAPLIFLHHDEFSANRLKRLRKDIQTAAHKFDPALTKDANAEPLPEPTLTVVRTGIFGAALRDFPDVNLEQVDAMFNDLPGGYAVLSLPILDPPYLNAVLRAMDRSVPPRPPKTPEQIAKELEEKNADPDQPGRRVKRQRKTLVPDLKVMGALVEGKVLLPDRMKEVSKLPTLDTLRAQIVGLLSSPATQLAAILSEASGGKLARTLEGFKKALEEGEGGAGTPQS</sequence>
<evidence type="ECO:0000313" key="3">
    <source>
        <dbReference type="Proteomes" id="UP001498398"/>
    </source>
</evidence>
<dbReference type="InterPro" id="IPR043141">
    <property type="entry name" value="Ribosomal_uL10-like_sf"/>
</dbReference>
<dbReference type="EMBL" id="JBANRG010000006">
    <property type="protein sequence ID" value="KAK7465314.1"/>
    <property type="molecule type" value="Genomic_DNA"/>
</dbReference>
<dbReference type="Proteomes" id="UP001498398">
    <property type="component" value="Unassembled WGS sequence"/>
</dbReference>
<comment type="similarity">
    <text evidence="1">Belongs to the universal ribosomal protein uL10 family.</text>
</comment>
<gene>
    <name evidence="2" type="ORF">VKT23_005293</name>
</gene>
<protein>
    <recommendedName>
        <fullName evidence="4">50S ribosomal protein L10</fullName>
    </recommendedName>
</protein>